<evidence type="ECO:0000256" key="1">
    <source>
        <dbReference type="ARBA" id="ARBA00013860"/>
    </source>
</evidence>
<comment type="similarity">
    <text evidence="7">Belongs to the MraZ family.</text>
</comment>
<evidence type="ECO:0000256" key="2">
    <source>
        <dbReference type="ARBA" id="ARBA00022490"/>
    </source>
</evidence>
<reference evidence="9 10" key="1">
    <citation type="submission" date="2018-04" db="EMBL/GenBank/DDBJ databases">
        <title>Thalassorhabdus spongiae gen. nov., sp. nov., isolated from a marine sponge in South-West Iceland.</title>
        <authorList>
            <person name="Knobloch S."/>
            <person name="Daussin A."/>
            <person name="Johannsson R."/>
            <person name="Marteinsson V.T."/>
        </authorList>
    </citation>
    <scope>NUCLEOTIDE SEQUENCE [LARGE SCALE GENOMIC DNA]</scope>
    <source>
        <strain evidence="9 10">Hp12</strain>
    </source>
</reference>
<dbReference type="InterPro" id="IPR037914">
    <property type="entry name" value="SpoVT-AbrB_sf"/>
</dbReference>
<dbReference type="InterPro" id="IPR035644">
    <property type="entry name" value="MraZ_C"/>
</dbReference>
<comment type="subcellular location">
    <subcellularLocation>
        <location evidence="7">Cytoplasm</location>
        <location evidence="7">Nucleoid</location>
    </subcellularLocation>
</comment>
<dbReference type="GO" id="GO:0005737">
    <property type="term" value="C:cytoplasm"/>
    <property type="evidence" value="ECO:0007669"/>
    <property type="project" value="UniProtKB-UniRule"/>
</dbReference>
<evidence type="ECO:0000256" key="3">
    <source>
        <dbReference type="ARBA" id="ARBA00022737"/>
    </source>
</evidence>
<dbReference type="CDD" id="cd16321">
    <property type="entry name" value="MraZ_C"/>
    <property type="match status" value="1"/>
</dbReference>
<keyword evidence="5 7" id="KW-0238">DNA-binding</keyword>
<keyword evidence="2 7" id="KW-0963">Cytoplasm</keyword>
<dbReference type="InterPro" id="IPR035642">
    <property type="entry name" value="MraZ_N"/>
</dbReference>
<evidence type="ECO:0000313" key="10">
    <source>
        <dbReference type="Proteomes" id="UP000244906"/>
    </source>
</evidence>
<evidence type="ECO:0000256" key="4">
    <source>
        <dbReference type="ARBA" id="ARBA00023015"/>
    </source>
</evidence>
<accession>A0A2V1H1Q1</accession>
<dbReference type="InterPro" id="IPR007159">
    <property type="entry name" value="SpoVT-AbrB_dom"/>
</dbReference>
<dbReference type="Gene3D" id="3.40.1550.20">
    <property type="entry name" value="Transcriptional regulator MraZ domain"/>
    <property type="match status" value="1"/>
</dbReference>
<feature type="domain" description="SpoVT-AbrB" evidence="8">
    <location>
        <begin position="71"/>
        <end position="114"/>
    </location>
</feature>
<dbReference type="EMBL" id="QDDL01000001">
    <property type="protein sequence ID" value="PVZ71880.1"/>
    <property type="molecule type" value="Genomic_DNA"/>
</dbReference>
<dbReference type="AlphaFoldDB" id="A0A2V1H1Q1"/>
<dbReference type="SUPFAM" id="SSF89447">
    <property type="entry name" value="AbrB/MazE/MraZ-like"/>
    <property type="match status" value="1"/>
</dbReference>
<dbReference type="GO" id="GO:0051301">
    <property type="term" value="P:cell division"/>
    <property type="evidence" value="ECO:0007669"/>
    <property type="project" value="UniProtKB-KW"/>
</dbReference>
<dbReference type="InterPro" id="IPR038619">
    <property type="entry name" value="MraZ_sf"/>
</dbReference>
<keyword evidence="9" id="KW-0132">Cell division</keyword>
<dbReference type="GO" id="GO:0000976">
    <property type="term" value="F:transcription cis-regulatory region binding"/>
    <property type="evidence" value="ECO:0007669"/>
    <property type="project" value="TreeGrafter"/>
</dbReference>
<sequence length="136" mass="15313">MALPSRYRTLLSETLDLDDGDSIQLVLVPDLESACLSIYPLNQWQLILKKIDGLANTSGNKQFKRWLLGNAEVVEADRNGRILIPPRLREIAKLERALALVGQSTKFEVWDDQRWKAANGELPDMSQVSGIEEIPL</sequence>
<proteinExistence type="inferred from homology"/>
<evidence type="ECO:0000256" key="6">
    <source>
        <dbReference type="ARBA" id="ARBA00023163"/>
    </source>
</evidence>
<dbReference type="GO" id="GO:2000143">
    <property type="term" value="P:negative regulation of DNA-templated transcription initiation"/>
    <property type="evidence" value="ECO:0007669"/>
    <property type="project" value="TreeGrafter"/>
</dbReference>
<evidence type="ECO:0000256" key="5">
    <source>
        <dbReference type="ARBA" id="ARBA00023125"/>
    </source>
</evidence>
<keyword evidence="6 7" id="KW-0804">Transcription</keyword>
<evidence type="ECO:0000256" key="7">
    <source>
        <dbReference type="HAMAP-Rule" id="MF_01008"/>
    </source>
</evidence>
<dbReference type="Pfam" id="PF02381">
    <property type="entry name" value="MraZ"/>
    <property type="match status" value="1"/>
</dbReference>
<name>A0A2V1H1Q1_9GAMM</name>
<dbReference type="PROSITE" id="PS51740">
    <property type="entry name" value="SPOVT_ABRB"/>
    <property type="match status" value="1"/>
</dbReference>
<organism evidence="9 10">
    <name type="scientific">Pelagibaculum spongiae</name>
    <dbReference type="NCBI Taxonomy" id="2080658"/>
    <lineage>
        <taxon>Bacteria</taxon>
        <taxon>Pseudomonadati</taxon>
        <taxon>Pseudomonadota</taxon>
        <taxon>Gammaproteobacteria</taxon>
        <taxon>Oceanospirillales</taxon>
        <taxon>Pelagibaculum</taxon>
    </lineage>
</organism>
<dbReference type="PANTHER" id="PTHR34701">
    <property type="entry name" value="TRANSCRIPTIONAL REGULATOR MRAZ"/>
    <property type="match status" value="1"/>
</dbReference>
<protein>
    <recommendedName>
        <fullName evidence="1 7">Transcriptional regulator MraZ</fullName>
    </recommendedName>
</protein>
<dbReference type="InterPro" id="IPR003444">
    <property type="entry name" value="MraZ"/>
</dbReference>
<dbReference type="PANTHER" id="PTHR34701:SF1">
    <property type="entry name" value="TRANSCRIPTIONAL REGULATOR MRAZ"/>
    <property type="match status" value="1"/>
</dbReference>
<evidence type="ECO:0000259" key="8">
    <source>
        <dbReference type="PROSITE" id="PS51740"/>
    </source>
</evidence>
<dbReference type="InterPro" id="IPR020603">
    <property type="entry name" value="MraZ_dom"/>
</dbReference>
<dbReference type="HAMAP" id="MF_01008">
    <property type="entry name" value="MraZ"/>
    <property type="match status" value="1"/>
</dbReference>
<gene>
    <name evidence="7" type="primary">mraZ</name>
    <name evidence="9" type="ORF">DC094_02325</name>
</gene>
<dbReference type="CDD" id="cd16320">
    <property type="entry name" value="MraZ_N"/>
    <property type="match status" value="1"/>
</dbReference>
<dbReference type="Proteomes" id="UP000244906">
    <property type="component" value="Unassembled WGS sequence"/>
</dbReference>
<dbReference type="GO" id="GO:0003700">
    <property type="term" value="F:DNA-binding transcription factor activity"/>
    <property type="evidence" value="ECO:0007669"/>
    <property type="project" value="UniProtKB-UniRule"/>
</dbReference>
<keyword evidence="4 7" id="KW-0805">Transcription regulation</keyword>
<keyword evidence="10" id="KW-1185">Reference proteome</keyword>
<comment type="caution">
    <text evidence="9">The sequence shown here is derived from an EMBL/GenBank/DDBJ whole genome shotgun (WGS) entry which is preliminary data.</text>
</comment>
<keyword evidence="3" id="KW-0677">Repeat</keyword>
<dbReference type="GO" id="GO:0009295">
    <property type="term" value="C:nucleoid"/>
    <property type="evidence" value="ECO:0007669"/>
    <property type="project" value="UniProtKB-SubCell"/>
</dbReference>
<evidence type="ECO:0000313" key="9">
    <source>
        <dbReference type="EMBL" id="PVZ71880.1"/>
    </source>
</evidence>
<comment type="subunit">
    <text evidence="7">Forms oligomers.</text>
</comment>
<keyword evidence="9" id="KW-0131">Cell cycle</keyword>